<evidence type="ECO:0000313" key="1">
    <source>
        <dbReference type="EMBL" id="KAG9353717.1"/>
    </source>
</evidence>
<dbReference type="PANTHER" id="PTHR22805">
    <property type="entry name" value="WDR41-RELATED"/>
    <property type="match status" value="1"/>
</dbReference>
<sequence length="272" mass="30283">MRLGVCGRGELESLQVAHPGVHLPLPHRHCQKCLLVLDRLDLWISGGNELCVWDRDFHLLCKTDHHSDAGITAMVELPKNCIAAAMDKEIVIYRLSVSSSKSDTTVSEIRRLVDHQDSIRALINVNDQAFASGSHVGELIIWDSLDWSIQAYERILWDEPRPEGQAEIRLGFHKQSEMSVQHLASDGQFVIAAVGSGLYLYNITTRSVVAYRKAAHDSNILHTMLFPDGLASPLPYRASTRFESHTALTALLSSGGLWRSTDFCSRLCCGHN</sequence>
<dbReference type="InterPro" id="IPR036322">
    <property type="entry name" value="WD40_repeat_dom_sf"/>
</dbReference>
<dbReference type="Proteomes" id="UP000824540">
    <property type="component" value="Unassembled WGS sequence"/>
</dbReference>
<dbReference type="Gene3D" id="2.130.10.10">
    <property type="entry name" value="YVTN repeat-like/Quinoprotein amine dehydrogenase"/>
    <property type="match status" value="1"/>
</dbReference>
<comment type="caution">
    <text evidence="1">The sequence shown here is derived from an EMBL/GenBank/DDBJ whole genome shotgun (WGS) entry which is preliminary data.</text>
</comment>
<evidence type="ECO:0000313" key="2">
    <source>
        <dbReference type="Proteomes" id="UP000824540"/>
    </source>
</evidence>
<proteinExistence type="predicted"/>
<name>A0A8T2PQR4_9TELE</name>
<dbReference type="Pfam" id="PF25178">
    <property type="entry name" value="Beta-prop_WDR41"/>
    <property type="match status" value="1"/>
</dbReference>
<gene>
    <name evidence="1" type="ORF">JZ751_011839</name>
</gene>
<reference evidence="1" key="1">
    <citation type="thesis" date="2021" institute="BYU ScholarsArchive" country="Provo, UT, USA">
        <title>Applications of and Algorithms for Genome Assembly and Genomic Analyses with an Emphasis on Marine Teleosts.</title>
        <authorList>
            <person name="Pickett B.D."/>
        </authorList>
    </citation>
    <scope>NUCLEOTIDE SEQUENCE</scope>
    <source>
        <strain evidence="1">HI-2016</strain>
    </source>
</reference>
<dbReference type="AlphaFoldDB" id="A0A8T2PQR4"/>
<dbReference type="GO" id="GO:0005765">
    <property type="term" value="C:lysosomal membrane"/>
    <property type="evidence" value="ECO:0007669"/>
    <property type="project" value="TreeGrafter"/>
</dbReference>
<protein>
    <submittedName>
        <fullName evidence="1">Uncharacterized protein</fullName>
    </submittedName>
</protein>
<dbReference type="PANTHER" id="PTHR22805:SF2">
    <property type="entry name" value="WD REPEAT-CONTAINING PROTEIN 41"/>
    <property type="match status" value="1"/>
</dbReference>
<dbReference type="EMBL" id="JAFBMS010000003">
    <property type="protein sequence ID" value="KAG9353717.1"/>
    <property type="molecule type" value="Genomic_DNA"/>
</dbReference>
<keyword evidence="2" id="KW-1185">Reference proteome</keyword>
<dbReference type="InterPro" id="IPR040102">
    <property type="entry name" value="WDR41"/>
</dbReference>
<organism evidence="1 2">
    <name type="scientific">Albula glossodonta</name>
    <name type="common">roundjaw bonefish</name>
    <dbReference type="NCBI Taxonomy" id="121402"/>
    <lineage>
        <taxon>Eukaryota</taxon>
        <taxon>Metazoa</taxon>
        <taxon>Chordata</taxon>
        <taxon>Craniata</taxon>
        <taxon>Vertebrata</taxon>
        <taxon>Euteleostomi</taxon>
        <taxon>Actinopterygii</taxon>
        <taxon>Neopterygii</taxon>
        <taxon>Teleostei</taxon>
        <taxon>Albuliformes</taxon>
        <taxon>Albulidae</taxon>
        <taxon>Albula</taxon>
    </lineage>
</organism>
<dbReference type="SUPFAM" id="SSF50978">
    <property type="entry name" value="WD40 repeat-like"/>
    <property type="match status" value="1"/>
</dbReference>
<dbReference type="InterPro" id="IPR015943">
    <property type="entry name" value="WD40/YVTN_repeat-like_dom_sf"/>
</dbReference>
<dbReference type="GO" id="GO:0010506">
    <property type="term" value="P:regulation of autophagy"/>
    <property type="evidence" value="ECO:0007669"/>
    <property type="project" value="InterPro"/>
</dbReference>
<dbReference type="OrthoDB" id="273067at2759"/>
<accession>A0A8T2PQR4</accession>